<dbReference type="Pfam" id="PF01535">
    <property type="entry name" value="PPR"/>
    <property type="match status" value="2"/>
</dbReference>
<sequence length="332" mass="36813">MARITSILFFKLKHQTLFSSTSLFRHHLPPLTVPIPPTPPNEYFFSRLFNSTTTTSSQQTTTPKRNTKVNFSLSDSESDDDSQSPPTPAVKEIDKRKLPPPYDPFKKTPVIQEPDDPTNLQEVFHKIRTEGLNDSAVKMFDGLSKDGLTHEALELFSQIKDKGQMPDVVAHTAVIEAYAAAGKAKEALKVYTRMLASGVLPNAYTYSVLIKALAGSGDQKLLGEAKKYFLEMMGKGIRPNPATCVVVMEGFVKGGKEEEGREIVVKMKTLGMAPDEKGVREILKNKRGQISVASWLSTFSHFDQDPKHTTPHRLPGRQLVASSTLFHRSNDG</sequence>
<dbReference type="InterPro" id="IPR011990">
    <property type="entry name" value="TPR-like_helical_dom_sf"/>
</dbReference>
<dbReference type="PANTHER" id="PTHR47447:SF17">
    <property type="entry name" value="OS12G0638900 PROTEIN"/>
    <property type="match status" value="1"/>
</dbReference>
<evidence type="ECO:0000256" key="1">
    <source>
        <dbReference type="ARBA" id="ARBA00007626"/>
    </source>
</evidence>
<evidence type="ECO:0000256" key="4">
    <source>
        <dbReference type="SAM" id="MobiDB-lite"/>
    </source>
</evidence>
<dbReference type="Proteomes" id="UP001177003">
    <property type="component" value="Chromosome 9"/>
</dbReference>
<evidence type="ECO:0000313" key="5">
    <source>
        <dbReference type="EMBL" id="CAI9303278.1"/>
    </source>
</evidence>
<dbReference type="Pfam" id="PF13041">
    <property type="entry name" value="PPR_2"/>
    <property type="match status" value="1"/>
</dbReference>
<organism evidence="5 6">
    <name type="scientific">Lactuca saligna</name>
    <name type="common">Willowleaf lettuce</name>
    <dbReference type="NCBI Taxonomy" id="75948"/>
    <lineage>
        <taxon>Eukaryota</taxon>
        <taxon>Viridiplantae</taxon>
        <taxon>Streptophyta</taxon>
        <taxon>Embryophyta</taxon>
        <taxon>Tracheophyta</taxon>
        <taxon>Spermatophyta</taxon>
        <taxon>Magnoliopsida</taxon>
        <taxon>eudicotyledons</taxon>
        <taxon>Gunneridae</taxon>
        <taxon>Pentapetalae</taxon>
        <taxon>asterids</taxon>
        <taxon>campanulids</taxon>
        <taxon>Asterales</taxon>
        <taxon>Asteraceae</taxon>
        <taxon>Cichorioideae</taxon>
        <taxon>Cichorieae</taxon>
        <taxon>Lactucinae</taxon>
        <taxon>Lactuca</taxon>
    </lineage>
</organism>
<dbReference type="AlphaFoldDB" id="A0AA36A2J0"/>
<reference evidence="5" key="1">
    <citation type="submission" date="2023-04" db="EMBL/GenBank/DDBJ databases">
        <authorList>
            <person name="Vijverberg K."/>
            <person name="Xiong W."/>
            <person name="Schranz E."/>
        </authorList>
    </citation>
    <scope>NUCLEOTIDE SEQUENCE</scope>
</reference>
<evidence type="ECO:0008006" key="7">
    <source>
        <dbReference type="Google" id="ProtNLM"/>
    </source>
</evidence>
<feature type="repeat" description="PPR" evidence="3">
    <location>
        <begin position="240"/>
        <end position="274"/>
    </location>
</feature>
<accession>A0AA36A2J0</accession>
<name>A0AA36A2J0_LACSI</name>
<evidence type="ECO:0000256" key="2">
    <source>
        <dbReference type="ARBA" id="ARBA00022737"/>
    </source>
</evidence>
<feature type="repeat" description="PPR" evidence="3">
    <location>
        <begin position="202"/>
        <end position="239"/>
    </location>
</feature>
<feature type="repeat" description="PPR" evidence="3">
    <location>
        <begin position="167"/>
        <end position="201"/>
    </location>
</feature>
<dbReference type="Gene3D" id="1.25.40.10">
    <property type="entry name" value="Tetratricopeptide repeat domain"/>
    <property type="match status" value="2"/>
</dbReference>
<dbReference type="NCBIfam" id="TIGR00756">
    <property type="entry name" value="PPR"/>
    <property type="match status" value="2"/>
</dbReference>
<gene>
    <name evidence="5" type="ORF">LSALG_LOCUS41722</name>
</gene>
<dbReference type="PANTHER" id="PTHR47447">
    <property type="entry name" value="OS03G0856100 PROTEIN"/>
    <property type="match status" value="1"/>
</dbReference>
<keyword evidence="2" id="KW-0677">Repeat</keyword>
<feature type="region of interest" description="Disordered" evidence="4">
    <location>
        <begin position="54"/>
        <end position="102"/>
    </location>
</feature>
<dbReference type="PROSITE" id="PS51375">
    <property type="entry name" value="PPR"/>
    <property type="match status" value="3"/>
</dbReference>
<evidence type="ECO:0000256" key="3">
    <source>
        <dbReference type="PROSITE-ProRule" id="PRU00708"/>
    </source>
</evidence>
<evidence type="ECO:0000313" key="6">
    <source>
        <dbReference type="Proteomes" id="UP001177003"/>
    </source>
</evidence>
<dbReference type="InterPro" id="IPR002885">
    <property type="entry name" value="PPR_rpt"/>
</dbReference>
<keyword evidence="6" id="KW-1185">Reference proteome</keyword>
<protein>
    <recommendedName>
        <fullName evidence="7">Pentacotripeptide-repeat region of PRORP domain-containing protein</fullName>
    </recommendedName>
</protein>
<dbReference type="EMBL" id="OX465085">
    <property type="protein sequence ID" value="CAI9303278.1"/>
    <property type="molecule type" value="Genomic_DNA"/>
</dbReference>
<proteinExistence type="inferred from homology"/>
<comment type="similarity">
    <text evidence="1">Belongs to the PPR family. P subfamily.</text>
</comment>